<evidence type="ECO:0000256" key="5">
    <source>
        <dbReference type="ARBA" id="ARBA00023004"/>
    </source>
</evidence>
<name>A0A8J6TID7_9BACT</name>
<sequence>MHRIRIGVLCLMMVFLLGISWEATGLEKEAGKQETEEMCVPMGMIVLAPAESVEKKKTPVEFPHARHFVYECKACHHKWERTTQINSCTTSDCHDLLKPPKAPTKYLAYTDTGIKYFKYAFHEKCVGCHKAIKSKRKEMEMSYVTLKEKLPKTGPTGCIECHPKK</sequence>
<gene>
    <name evidence="7" type="ORF">H8E23_16595</name>
</gene>
<keyword evidence="4" id="KW-0249">Electron transport</keyword>
<dbReference type="InterPro" id="IPR036280">
    <property type="entry name" value="Multihaem_cyt_sf"/>
</dbReference>
<reference evidence="7 8" key="1">
    <citation type="submission" date="2020-08" db="EMBL/GenBank/DDBJ databases">
        <title>Bridging the membrane lipid divide: bacteria of the FCB group superphylum have the potential to synthesize archaeal ether lipids.</title>
        <authorList>
            <person name="Villanueva L."/>
            <person name="Von Meijenfeldt F.A.B."/>
            <person name="Westbye A.B."/>
            <person name="Yadav S."/>
            <person name="Hopmans E.C."/>
            <person name="Dutilh B.E."/>
            <person name="Sinninghe Damste J.S."/>
        </authorList>
    </citation>
    <scope>NUCLEOTIDE SEQUENCE [LARGE SCALE GENOMIC DNA]</scope>
    <source>
        <strain evidence="7">NIOZ-UU30</strain>
    </source>
</reference>
<evidence type="ECO:0000256" key="1">
    <source>
        <dbReference type="ARBA" id="ARBA00022448"/>
    </source>
</evidence>
<dbReference type="Proteomes" id="UP000603434">
    <property type="component" value="Unassembled WGS sequence"/>
</dbReference>
<dbReference type="AlphaFoldDB" id="A0A8J6TID7"/>
<dbReference type="InterPro" id="IPR020942">
    <property type="entry name" value="Cyt_c_III_dom"/>
</dbReference>
<evidence type="ECO:0000256" key="2">
    <source>
        <dbReference type="ARBA" id="ARBA00022617"/>
    </source>
</evidence>
<comment type="caution">
    <text evidence="7">The sequence shown here is derived from an EMBL/GenBank/DDBJ whole genome shotgun (WGS) entry which is preliminary data.</text>
</comment>
<dbReference type="GO" id="GO:0020037">
    <property type="term" value="F:heme binding"/>
    <property type="evidence" value="ECO:0007669"/>
    <property type="project" value="InterPro"/>
</dbReference>
<dbReference type="CDD" id="cd08168">
    <property type="entry name" value="Cytochrom_C3"/>
    <property type="match status" value="1"/>
</dbReference>
<evidence type="ECO:0000256" key="3">
    <source>
        <dbReference type="ARBA" id="ARBA00022723"/>
    </source>
</evidence>
<dbReference type="GO" id="GO:0046872">
    <property type="term" value="F:metal ion binding"/>
    <property type="evidence" value="ECO:0007669"/>
    <property type="project" value="UniProtKB-KW"/>
</dbReference>
<evidence type="ECO:0000259" key="6">
    <source>
        <dbReference type="Pfam" id="PF02085"/>
    </source>
</evidence>
<keyword evidence="5" id="KW-0408">Iron</keyword>
<dbReference type="GO" id="GO:0009055">
    <property type="term" value="F:electron transfer activity"/>
    <property type="evidence" value="ECO:0007669"/>
    <property type="project" value="InterPro"/>
</dbReference>
<dbReference type="SUPFAM" id="SSF48695">
    <property type="entry name" value="Multiheme cytochromes"/>
    <property type="match status" value="1"/>
</dbReference>
<proteinExistence type="predicted"/>
<keyword evidence="1" id="KW-0813">Transport</keyword>
<feature type="domain" description="Class III cytochrome C" evidence="6">
    <location>
        <begin position="48"/>
        <end position="162"/>
    </location>
</feature>
<organism evidence="7 8">
    <name type="scientific">Candidatus Desulfatibia profunda</name>
    <dbReference type="NCBI Taxonomy" id="2841695"/>
    <lineage>
        <taxon>Bacteria</taxon>
        <taxon>Pseudomonadati</taxon>
        <taxon>Thermodesulfobacteriota</taxon>
        <taxon>Desulfobacteria</taxon>
        <taxon>Desulfobacterales</taxon>
        <taxon>Desulfobacterales incertae sedis</taxon>
        <taxon>Candidatus Desulfatibia</taxon>
    </lineage>
</organism>
<evidence type="ECO:0000313" key="7">
    <source>
        <dbReference type="EMBL" id="MBC8363005.1"/>
    </source>
</evidence>
<evidence type="ECO:0000313" key="8">
    <source>
        <dbReference type="Proteomes" id="UP000603434"/>
    </source>
</evidence>
<protein>
    <submittedName>
        <fullName evidence="7">Cytochrome c3 family protein</fullName>
    </submittedName>
</protein>
<evidence type="ECO:0000256" key="4">
    <source>
        <dbReference type="ARBA" id="ARBA00022982"/>
    </source>
</evidence>
<dbReference type="Pfam" id="PF02085">
    <property type="entry name" value="Cytochrom_CIII"/>
    <property type="match status" value="1"/>
</dbReference>
<dbReference type="EMBL" id="JACNJH010000244">
    <property type="protein sequence ID" value="MBC8363005.1"/>
    <property type="molecule type" value="Genomic_DNA"/>
</dbReference>
<accession>A0A8J6TID7</accession>
<keyword evidence="3" id="KW-0479">Metal-binding</keyword>
<keyword evidence="2" id="KW-0349">Heme</keyword>
<dbReference type="Gene3D" id="3.90.10.10">
    <property type="entry name" value="Cytochrome C3"/>
    <property type="match status" value="1"/>
</dbReference>